<dbReference type="CDD" id="cd00174">
    <property type="entry name" value="SH3"/>
    <property type="match status" value="1"/>
</dbReference>
<evidence type="ECO:0000256" key="3">
    <source>
        <dbReference type="SAM" id="Coils"/>
    </source>
</evidence>
<dbReference type="Gene3D" id="2.30.30.40">
    <property type="entry name" value="SH3 Domains"/>
    <property type="match status" value="1"/>
</dbReference>
<dbReference type="GO" id="GO:0005737">
    <property type="term" value="C:cytoplasm"/>
    <property type="evidence" value="ECO:0007669"/>
    <property type="project" value="InterPro"/>
</dbReference>
<evidence type="ECO:0000256" key="1">
    <source>
        <dbReference type="ARBA" id="ARBA00022443"/>
    </source>
</evidence>
<evidence type="ECO:0000259" key="5">
    <source>
        <dbReference type="PROSITE" id="PS50002"/>
    </source>
</evidence>
<dbReference type="PROSITE" id="PS50002">
    <property type="entry name" value="SH3"/>
    <property type="match status" value="1"/>
</dbReference>
<dbReference type="Proteomes" id="UP000193920">
    <property type="component" value="Unassembled WGS sequence"/>
</dbReference>
<feature type="domain" description="SH3" evidence="5">
    <location>
        <begin position="312"/>
        <end position="374"/>
    </location>
</feature>
<dbReference type="Pfam" id="PF00018">
    <property type="entry name" value="SH3_1"/>
    <property type="match status" value="1"/>
</dbReference>
<dbReference type="PRINTS" id="PR00452">
    <property type="entry name" value="SH3DOMAIN"/>
</dbReference>
<evidence type="ECO:0008006" key="9">
    <source>
        <dbReference type="Google" id="ProtNLM"/>
    </source>
</evidence>
<protein>
    <recommendedName>
        <fullName evidence="9">BAR-domain-containing protein</fullName>
    </recommendedName>
</protein>
<feature type="compositionally biased region" description="Low complexity" evidence="4">
    <location>
        <begin position="254"/>
        <end position="265"/>
    </location>
</feature>
<feature type="coiled-coil region" evidence="3">
    <location>
        <begin position="147"/>
        <end position="192"/>
    </location>
</feature>
<keyword evidence="3" id="KW-0175">Coiled coil</keyword>
<dbReference type="SUPFAM" id="SSF50044">
    <property type="entry name" value="SH3-domain"/>
    <property type="match status" value="1"/>
</dbReference>
<organism evidence="7 8">
    <name type="scientific">Neocallimastix californiae</name>
    <dbReference type="NCBI Taxonomy" id="1754190"/>
    <lineage>
        <taxon>Eukaryota</taxon>
        <taxon>Fungi</taxon>
        <taxon>Fungi incertae sedis</taxon>
        <taxon>Chytridiomycota</taxon>
        <taxon>Chytridiomycota incertae sedis</taxon>
        <taxon>Neocallimastigomycetes</taxon>
        <taxon>Neocallimastigales</taxon>
        <taxon>Neocallimastigaceae</taxon>
        <taxon>Neocallimastix</taxon>
    </lineage>
</organism>
<gene>
    <name evidence="7" type="ORF">LY90DRAFT_664040</name>
</gene>
<dbReference type="InterPro" id="IPR004148">
    <property type="entry name" value="BAR_dom"/>
</dbReference>
<dbReference type="Gene3D" id="1.20.1270.60">
    <property type="entry name" value="Arfaptin homology (AH) domain/BAR domain"/>
    <property type="match status" value="1"/>
</dbReference>
<evidence type="ECO:0000313" key="7">
    <source>
        <dbReference type="EMBL" id="ORY82172.1"/>
    </source>
</evidence>
<dbReference type="SUPFAM" id="SSF103657">
    <property type="entry name" value="BAR/IMD domain-like"/>
    <property type="match status" value="1"/>
</dbReference>
<sequence>MRKIQQLKQWTNEKVGRSKKPAIDEELQQLITETDLHRQYFEKLQKVLGDYIHIYDKKIDFQGEKKTLPVNAIGLLTVNFGSSYSADSALGKALLKFGKAHTKLSEYQADFVSRTRKGFEIYLNSLAIEMKSYSQLKKKYDHRRLDLDDIQERVKKSSKEKPQLVQELRVQEDKYEETLDELTRKIFNLKNSSNKHIDSLKEFCLSEIEYHRNSVEVLSQAYDSMSKLHEKEGSYTSFSTNSYSNPATSERRSTNNSNKRSSYSSYQNSLNQESIISYSSNSTYASASPVFESPSLRSSIISHTSRHIAAQKPIRQVRANFDFTAEASNELSLKAGDIINVIAEIDEGWWQGEIADGSGRSGIFPHNYTTEITPHILNGGSLSSLTTSISEELPIPIGGSFSSLTTSINEEQSVPTGESIPSLTNSINKEQSVTTEKSLSSLTNSVNKEQSVTTEKSLSSLTNSVNKEQPDTNEGSLSSVNISANKEHPISTEGSLSSSVNTSISKEQPITIGKSVSSVNTSVNEETRTLINTDINIDDSHETNNHKTSDVSEQQKIVKDDLKKNADTTLLRSESSTSNATTTNVDALIILLLGIK</sequence>
<dbReference type="STRING" id="1754190.A0A1Y2FE41"/>
<dbReference type="Pfam" id="PF03114">
    <property type="entry name" value="BAR"/>
    <property type="match status" value="1"/>
</dbReference>
<feature type="region of interest" description="Disordered" evidence="4">
    <location>
        <begin position="234"/>
        <end position="265"/>
    </location>
</feature>
<evidence type="ECO:0000256" key="4">
    <source>
        <dbReference type="SAM" id="MobiDB-lite"/>
    </source>
</evidence>
<dbReference type="InterPro" id="IPR036028">
    <property type="entry name" value="SH3-like_dom_sf"/>
</dbReference>
<dbReference type="PROSITE" id="PS51021">
    <property type="entry name" value="BAR"/>
    <property type="match status" value="1"/>
</dbReference>
<dbReference type="AlphaFoldDB" id="A0A1Y2FE41"/>
<keyword evidence="1 2" id="KW-0728">SH3 domain</keyword>
<dbReference type="PANTHER" id="PTHR45929:SF3">
    <property type="entry name" value="JAK PATHWAY SIGNAL TRANSDUCTION ADAPTOR MOLECULE"/>
    <property type="match status" value="1"/>
</dbReference>
<comment type="caution">
    <text evidence="7">The sequence shown here is derived from an EMBL/GenBank/DDBJ whole genome shotgun (WGS) entry which is preliminary data.</text>
</comment>
<feature type="domain" description="BAR" evidence="6">
    <location>
        <begin position="12"/>
        <end position="234"/>
    </location>
</feature>
<evidence type="ECO:0000313" key="8">
    <source>
        <dbReference type="Proteomes" id="UP000193920"/>
    </source>
</evidence>
<proteinExistence type="predicted"/>
<dbReference type="SMART" id="SM00326">
    <property type="entry name" value="SH3"/>
    <property type="match status" value="1"/>
</dbReference>
<dbReference type="PANTHER" id="PTHR45929">
    <property type="entry name" value="JAK PATHWAY SIGNAL TRANSDUCTION ADAPTOR MOLECULE"/>
    <property type="match status" value="1"/>
</dbReference>
<accession>A0A1Y2FE41</accession>
<dbReference type="InterPro" id="IPR050670">
    <property type="entry name" value="STAM"/>
</dbReference>
<feature type="region of interest" description="Disordered" evidence="4">
    <location>
        <begin position="409"/>
        <end position="479"/>
    </location>
</feature>
<dbReference type="InterPro" id="IPR027267">
    <property type="entry name" value="AH/BAR_dom_sf"/>
</dbReference>
<name>A0A1Y2FE41_9FUNG</name>
<dbReference type="EMBL" id="MCOG01000009">
    <property type="protein sequence ID" value="ORY82172.1"/>
    <property type="molecule type" value="Genomic_DNA"/>
</dbReference>
<dbReference type="InterPro" id="IPR001452">
    <property type="entry name" value="SH3_domain"/>
</dbReference>
<evidence type="ECO:0000256" key="2">
    <source>
        <dbReference type="PROSITE-ProRule" id="PRU00192"/>
    </source>
</evidence>
<keyword evidence="8" id="KW-1185">Reference proteome</keyword>
<feature type="compositionally biased region" description="Low complexity" evidence="4">
    <location>
        <begin position="234"/>
        <end position="245"/>
    </location>
</feature>
<dbReference type="OrthoDB" id="14167at2759"/>
<reference evidence="7 8" key="1">
    <citation type="submission" date="2016-08" db="EMBL/GenBank/DDBJ databases">
        <title>A Parts List for Fungal Cellulosomes Revealed by Comparative Genomics.</title>
        <authorList>
            <consortium name="DOE Joint Genome Institute"/>
            <person name="Haitjema C.H."/>
            <person name="Gilmore S.P."/>
            <person name="Henske J.K."/>
            <person name="Solomon K.V."/>
            <person name="De Groot R."/>
            <person name="Kuo A."/>
            <person name="Mondo S.J."/>
            <person name="Salamov A.A."/>
            <person name="Labutti K."/>
            <person name="Zhao Z."/>
            <person name="Chiniquy J."/>
            <person name="Barry K."/>
            <person name="Brewer H.M."/>
            <person name="Purvine S.O."/>
            <person name="Wright A.T."/>
            <person name="Boxma B."/>
            <person name="Van Alen T."/>
            <person name="Hackstein J.H."/>
            <person name="Baker S.E."/>
            <person name="Grigoriev I.V."/>
            <person name="O'Malley M.A."/>
        </authorList>
    </citation>
    <scope>NUCLEOTIDE SEQUENCE [LARGE SCALE GENOMIC DNA]</scope>
    <source>
        <strain evidence="7 8">G1</strain>
    </source>
</reference>
<dbReference type="SMART" id="SM00721">
    <property type="entry name" value="BAR"/>
    <property type="match status" value="1"/>
</dbReference>
<evidence type="ECO:0000259" key="6">
    <source>
        <dbReference type="PROSITE" id="PS51021"/>
    </source>
</evidence>